<evidence type="ECO:0000256" key="1">
    <source>
        <dbReference type="SAM" id="MobiDB-lite"/>
    </source>
</evidence>
<dbReference type="Proteomes" id="UP001221898">
    <property type="component" value="Unassembled WGS sequence"/>
</dbReference>
<dbReference type="EMBL" id="JAINUG010000549">
    <property type="protein sequence ID" value="KAJ8366748.1"/>
    <property type="molecule type" value="Genomic_DNA"/>
</dbReference>
<reference evidence="2" key="1">
    <citation type="journal article" date="2023" name="Science">
        <title>Genome structures resolve the early diversification of teleost fishes.</title>
        <authorList>
            <person name="Parey E."/>
            <person name="Louis A."/>
            <person name="Montfort J."/>
            <person name="Bouchez O."/>
            <person name="Roques C."/>
            <person name="Iampietro C."/>
            <person name="Lluch J."/>
            <person name="Castinel A."/>
            <person name="Donnadieu C."/>
            <person name="Desvignes T."/>
            <person name="Floi Bucao C."/>
            <person name="Jouanno E."/>
            <person name="Wen M."/>
            <person name="Mejri S."/>
            <person name="Dirks R."/>
            <person name="Jansen H."/>
            <person name="Henkel C."/>
            <person name="Chen W.J."/>
            <person name="Zahm M."/>
            <person name="Cabau C."/>
            <person name="Klopp C."/>
            <person name="Thompson A.W."/>
            <person name="Robinson-Rechavi M."/>
            <person name="Braasch I."/>
            <person name="Lecointre G."/>
            <person name="Bobe J."/>
            <person name="Postlethwait J.H."/>
            <person name="Berthelot C."/>
            <person name="Roest Crollius H."/>
            <person name="Guiguen Y."/>
        </authorList>
    </citation>
    <scope>NUCLEOTIDE SEQUENCE</scope>
    <source>
        <strain evidence="2">NC1722</strain>
    </source>
</reference>
<sequence>MALGPDVKQQNHAAKTRPFGIIGSKLPHAGERRGLDPNATVRCGVPQKTGRSAQEHRSTALLDLCTALPVGGSGVR</sequence>
<organism evidence="2 3">
    <name type="scientific">Aldrovandia affinis</name>
    <dbReference type="NCBI Taxonomy" id="143900"/>
    <lineage>
        <taxon>Eukaryota</taxon>
        <taxon>Metazoa</taxon>
        <taxon>Chordata</taxon>
        <taxon>Craniata</taxon>
        <taxon>Vertebrata</taxon>
        <taxon>Euteleostomi</taxon>
        <taxon>Actinopterygii</taxon>
        <taxon>Neopterygii</taxon>
        <taxon>Teleostei</taxon>
        <taxon>Notacanthiformes</taxon>
        <taxon>Halosauridae</taxon>
        <taxon>Aldrovandia</taxon>
    </lineage>
</organism>
<proteinExistence type="predicted"/>
<protein>
    <submittedName>
        <fullName evidence="2">Uncharacterized protein</fullName>
    </submittedName>
</protein>
<feature type="region of interest" description="Disordered" evidence="1">
    <location>
        <begin position="1"/>
        <end position="55"/>
    </location>
</feature>
<gene>
    <name evidence="2" type="ORF">AAFF_G00342800</name>
</gene>
<accession>A0AAD7R5T8</accession>
<evidence type="ECO:0000313" key="3">
    <source>
        <dbReference type="Proteomes" id="UP001221898"/>
    </source>
</evidence>
<dbReference type="AlphaFoldDB" id="A0AAD7R5T8"/>
<evidence type="ECO:0000313" key="2">
    <source>
        <dbReference type="EMBL" id="KAJ8366748.1"/>
    </source>
</evidence>
<keyword evidence="3" id="KW-1185">Reference proteome</keyword>
<name>A0AAD7R5T8_9TELE</name>
<comment type="caution">
    <text evidence="2">The sequence shown here is derived from an EMBL/GenBank/DDBJ whole genome shotgun (WGS) entry which is preliminary data.</text>
</comment>